<dbReference type="InterPro" id="IPR011992">
    <property type="entry name" value="EF-hand-dom_pair"/>
</dbReference>
<gene>
    <name evidence="4" type="ORF">ZHD862_LOCUS33000</name>
</gene>
<keyword evidence="2" id="KW-0802">TPR repeat</keyword>
<name>A0A815KVV7_9BILA</name>
<evidence type="ECO:0000259" key="3">
    <source>
        <dbReference type="PROSITE" id="PS50222"/>
    </source>
</evidence>
<dbReference type="PROSITE" id="PS51996">
    <property type="entry name" value="TR_MART"/>
    <property type="match status" value="1"/>
</dbReference>
<dbReference type="Gene3D" id="1.10.238.10">
    <property type="entry name" value="EF-hand"/>
    <property type="match status" value="1"/>
</dbReference>
<protein>
    <recommendedName>
        <fullName evidence="3">EF-hand domain-containing protein</fullName>
    </recommendedName>
</protein>
<dbReference type="PANTHER" id="PTHR45641">
    <property type="entry name" value="TETRATRICOPEPTIDE REPEAT PROTEIN (AFU_ORTHOLOGUE AFUA_6G03870)"/>
    <property type="match status" value="1"/>
</dbReference>
<dbReference type="InterPro" id="IPR011990">
    <property type="entry name" value="TPR-like_helical_dom_sf"/>
</dbReference>
<proteinExistence type="predicted"/>
<dbReference type="PROSITE" id="PS50222">
    <property type="entry name" value="EF_HAND_2"/>
    <property type="match status" value="1"/>
</dbReference>
<sequence>MNSFLSTTKTRNLALFYLGDQEVPYRNMKRVLFEITADPKFAGEKPFADITTRSCFLNEEDEVLIMFGSIFRIIKVDRETSGISIVKIELCTNDNKDSTTILKHLKDEYGGGYGETDLICVGQVVRRMGCSSTAEKYFHRCLSSLGHEDVHLSTCYYNLAVVANDKGEYQSSLELHLKALNIRMRILQPNDPDLAESYNGLGNNQSKQKFSHWDLDRFSNITKIPRDKVEKLYQEFITSSGNDNRMDKKEFRRLYKEMYLSRQVGSEQGSPSAPAMWSEHDLEKMSDHVFKAFDREGSGKLSFEDFVNAYLLLENRPGASTSAVSSRDRFNYIMDHNNPTPGYVSREHGEQLLNRLNLCGTRDDIEKPGQTTTWEHHWNKIDDGSGPVTQEKFVEYVTNSNDHKCNFKSSTA</sequence>
<evidence type="ECO:0000256" key="1">
    <source>
        <dbReference type="ARBA" id="ARBA00022737"/>
    </source>
</evidence>
<evidence type="ECO:0000313" key="5">
    <source>
        <dbReference type="Proteomes" id="UP000663864"/>
    </source>
</evidence>
<evidence type="ECO:0000256" key="2">
    <source>
        <dbReference type="ARBA" id="ARBA00022803"/>
    </source>
</evidence>
<dbReference type="EMBL" id="CAJNOT010003747">
    <property type="protein sequence ID" value="CAF1398460.1"/>
    <property type="molecule type" value="Genomic_DNA"/>
</dbReference>
<accession>A0A815KVV7</accession>
<dbReference type="Pfam" id="PF13424">
    <property type="entry name" value="TPR_12"/>
    <property type="match status" value="1"/>
</dbReference>
<dbReference type="SUPFAM" id="SSF48452">
    <property type="entry name" value="TPR-like"/>
    <property type="match status" value="1"/>
</dbReference>
<dbReference type="Gene3D" id="1.25.40.10">
    <property type="entry name" value="Tetratricopeptide repeat domain"/>
    <property type="match status" value="1"/>
</dbReference>
<dbReference type="SUPFAM" id="SSF47473">
    <property type="entry name" value="EF-hand"/>
    <property type="match status" value="1"/>
</dbReference>
<feature type="domain" description="EF-hand" evidence="3">
    <location>
        <begin position="281"/>
        <end position="316"/>
    </location>
</feature>
<comment type="caution">
    <text evidence="4">The sequence shown here is derived from an EMBL/GenBank/DDBJ whole genome shotgun (WGS) entry which is preliminary data.</text>
</comment>
<dbReference type="Pfam" id="PF13833">
    <property type="entry name" value="EF-hand_8"/>
    <property type="match status" value="1"/>
</dbReference>
<keyword evidence="1" id="KW-0677">Repeat</keyword>
<dbReference type="Gene3D" id="3.90.176.10">
    <property type="entry name" value="Toxin ADP-ribosyltransferase, Chain A, domain 1"/>
    <property type="match status" value="1"/>
</dbReference>
<evidence type="ECO:0000313" key="4">
    <source>
        <dbReference type="EMBL" id="CAF1398460.1"/>
    </source>
</evidence>
<dbReference type="GO" id="GO:0005509">
    <property type="term" value="F:calcium ion binding"/>
    <property type="evidence" value="ECO:0007669"/>
    <property type="project" value="InterPro"/>
</dbReference>
<dbReference type="AlphaFoldDB" id="A0A815KVV7"/>
<dbReference type="PANTHER" id="PTHR45641:SF19">
    <property type="entry name" value="NEPHROCYSTIN-3"/>
    <property type="match status" value="1"/>
</dbReference>
<dbReference type="Proteomes" id="UP000663864">
    <property type="component" value="Unassembled WGS sequence"/>
</dbReference>
<reference evidence="4" key="1">
    <citation type="submission" date="2021-02" db="EMBL/GenBank/DDBJ databases">
        <authorList>
            <person name="Nowell W R."/>
        </authorList>
    </citation>
    <scope>NUCLEOTIDE SEQUENCE</scope>
</reference>
<organism evidence="4 5">
    <name type="scientific">Rotaria sordida</name>
    <dbReference type="NCBI Taxonomy" id="392033"/>
    <lineage>
        <taxon>Eukaryota</taxon>
        <taxon>Metazoa</taxon>
        <taxon>Spiralia</taxon>
        <taxon>Gnathifera</taxon>
        <taxon>Rotifera</taxon>
        <taxon>Eurotatoria</taxon>
        <taxon>Bdelloidea</taxon>
        <taxon>Philodinida</taxon>
        <taxon>Philodinidae</taxon>
        <taxon>Rotaria</taxon>
    </lineage>
</organism>
<dbReference type="InterPro" id="IPR002048">
    <property type="entry name" value="EF_hand_dom"/>
</dbReference>